<dbReference type="GO" id="GO:0008483">
    <property type="term" value="F:transaminase activity"/>
    <property type="evidence" value="ECO:0007669"/>
    <property type="project" value="UniProtKB-KW"/>
</dbReference>
<name>A0ABS7T0F5_9FIRM</name>
<dbReference type="EMBL" id="JAIPME010000002">
    <property type="protein sequence ID" value="MBZ2387256.1"/>
    <property type="molecule type" value="Genomic_DNA"/>
</dbReference>
<feature type="domain" description="Orn/Lys/Arg decarboxylase C-terminal" evidence="7">
    <location>
        <begin position="375"/>
        <end position="418"/>
    </location>
</feature>
<reference evidence="8 9" key="1">
    <citation type="submission" date="2021-08" db="EMBL/GenBank/DDBJ databases">
        <title>FDA dAtabase for Regulatory Grade micrObial Sequences (FDA-ARGOS): Supporting development and validation of Infectious Disease Dx tests.</title>
        <authorList>
            <person name="Sproer C."/>
            <person name="Gronow S."/>
            <person name="Severitt S."/>
            <person name="Schroder I."/>
            <person name="Tallon L."/>
            <person name="Sadzewicz L."/>
            <person name="Zhao X."/>
            <person name="Boylan J."/>
            <person name="Ott S."/>
            <person name="Bowen H."/>
            <person name="Vavikolanu K."/>
            <person name="Hazen T."/>
            <person name="Aluvathingal J."/>
            <person name="Nadendla S."/>
            <person name="Lowell S."/>
            <person name="Myers T."/>
            <person name="Yan Y."/>
            <person name="Sichtig H."/>
        </authorList>
    </citation>
    <scope>NUCLEOTIDE SEQUENCE [LARGE SCALE GENOMIC DNA]</scope>
    <source>
        <strain evidence="8 9">FDAARGOS_1460</strain>
    </source>
</reference>
<keyword evidence="3" id="KW-0210">Decarboxylase</keyword>
<evidence type="ECO:0000313" key="9">
    <source>
        <dbReference type="Proteomes" id="UP000734271"/>
    </source>
</evidence>
<evidence type="ECO:0000256" key="3">
    <source>
        <dbReference type="ARBA" id="ARBA00022793"/>
    </source>
</evidence>
<dbReference type="RefSeq" id="WP_223420201.1">
    <property type="nucleotide sequence ID" value="NZ_JAIPME010000002.1"/>
</dbReference>
<keyword evidence="8" id="KW-0808">Transferase</keyword>
<dbReference type="InterPro" id="IPR052357">
    <property type="entry name" value="Orn_Lys_Arg_decarboxylase-I"/>
</dbReference>
<keyword evidence="4" id="KW-0663">Pyridoxal phosphate</keyword>
<dbReference type="Pfam" id="PF03711">
    <property type="entry name" value="OKR_DC_1_C"/>
    <property type="match status" value="1"/>
</dbReference>
<dbReference type="InterPro" id="IPR008286">
    <property type="entry name" value="Prn/Lys/Arg_de-COase_C"/>
</dbReference>
<evidence type="ECO:0000256" key="4">
    <source>
        <dbReference type="ARBA" id="ARBA00022898"/>
    </source>
</evidence>
<dbReference type="Gene3D" id="3.90.105.10">
    <property type="entry name" value="Molybdopterin biosynthesis moea protein, domain 2"/>
    <property type="match status" value="1"/>
</dbReference>
<protein>
    <submittedName>
        <fullName evidence="8">Aminotransferase class I/II-fold pyridoxal phosphate-dependent enzyme</fullName>
    </submittedName>
</protein>
<evidence type="ECO:0000259" key="6">
    <source>
        <dbReference type="Pfam" id="PF01276"/>
    </source>
</evidence>
<dbReference type="InterPro" id="IPR015424">
    <property type="entry name" value="PyrdxlP-dep_Trfase"/>
</dbReference>
<dbReference type="PANTHER" id="PTHR43277:SF4">
    <property type="entry name" value="ARGININE DECARBOXYLASE"/>
    <property type="match status" value="1"/>
</dbReference>
<dbReference type="PANTHER" id="PTHR43277">
    <property type="entry name" value="ARGININE DECARBOXYLASE"/>
    <property type="match status" value="1"/>
</dbReference>
<feature type="domain" description="Orn/Lys/Arg decarboxylases family 1 pyridoxal-P attachment site" evidence="6">
    <location>
        <begin position="5"/>
        <end position="255"/>
    </location>
</feature>
<proteinExistence type="inferred from homology"/>
<keyword evidence="9" id="KW-1185">Reference proteome</keyword>
<comment type="caution">
    <text evidence="8">The sequence shown here is derived from an EMBL/GenBank/DDBJ whole genome shotgun (WGS) entry which is preliminary data.</text>
</comment>
<dbReference type="InterPro" id="IPR000310">
    <property type="entry name" value="Orn/Lys/Arg_deCO2ase_major_dom"/>
</dbReference>
<dbReference type="InterPro" id="IPR015421">
    <property type="entry name" value="PyrdxlP-dep_Trfase_major"/>
</dbReference>
<gene>
    <name evidence="8" type="ORF">K8P03_08170</name>
</gene>
<comment type="similarity">
    <text evidence="2">Belongs to the Orn/Lys/Arg decarboxylase class-I family.</text>
</comment>
<evidence type="ECO:0000313" key="8">
    <source>
        <dbReference type="EMBL" id="MBZ2387256.1"/>
    </source>
</evidence>
<evidence type="ECO:0000256" key="2">
    <source>
        <dbReference type="ARBA" id="ARBA00010671"/>
    </source>
</evidence>
<dbReference type="Proteomes" id="UP000734271">
    <property type="component" value="Unassembled WGS sequence"/>
</dbReference>
<accession>A0ABS7T0F5</accession>
<sequence length="450" mass="51065">MLNKLIDEYLNENIYPFHMPGHKRSKILNPNIGYGRDFTEIDGLDNLNDPKEVFVEMEKKIAEIYKVKEAIISTNGSTSGILASIRAIKKNKKNILIQRSSHKAVYNACLINKLKVDYLDIKTNDIGAIVDISYKYLENQLKTKNYAALVITSPSYEGYLLNIEKIYNLCKDNNTKLVLDMAHGSHLFLTGEYKNTFDIAITSFHKNLPALTPGAAVLVNDEKIIKDLRFAMSIFQTSSPSYLILQSIDYILENLGKMKNLNEKLSKNLDNLYKLNLKNLKLIDSKNKDRSKILISTKDTNINGKELGDLLKKEKIEVEMAYPSYVLLIASLYDSDLAFELLKKALIKIDKTLGQINVSYNFSYIRPKKIYEIYEAMEKESLLINIKDAEGKIAAGFTYAYPPGIPIIAPGELIDKNVLENINNLLANNINLNIEENSISVLIDKREENC</sequence>
<dbReference type="Gene3D" id="3.40.640.10">
    <property type="entry name" value="Type I PLP-dependent aspartate aminotransferase-like (Major domain)"/>
    <property type="match status" value="1"/>
</dbReference>
<dbReference type="SUPFAM" id="SSF53383">
    <property type="entry name" value="PLP-dependent transferases"/>
    <property type="match status" value="1"/>
</dbReference>
<comment type="cofactor">
    <cofactor evidence="1">
        <name>pyridoxal 5'-phosphate</name>
        <dbReference type="ChEBI" id="CHEBI:597326"/>
    </cofactor>
</comment>
<evidence type="ECO:0000256" key="1">
    <source>
        <dbReference type="ARBA" id="ARBA00001933"/>
    </source>
</evidence>
<dbReference type="Pfam" id="PF01276">
    <property type="entry name" value="OKR_DC_1"/>
    <property type="match status" value="1"/>
</dbReference>
<evidence type="ECO:0000259" key="7">
    <source>
        <dbReference type="Pfam" id="PF03711"/>
    </source>
</evidence>
<keyword evidence="5" id="KW-0456">Lyase</keyword>
<evidence type="ECO:0000256" key="5">
    <source>
        <dbReference type="ARBA" id="ARBA00023239"/>
    </source>
</evidence>
<keyword evidence="8" id="KW-0032">Aminotransferase</keyword>
<organism evidence="8 9">
    <name type="scientific">Anaerococcus murdochii</name>
    <dbReference type="NCBI Taxonomy" id="411577"/>
    <lineage>
        <taxon>Bacteria</taxon>
        <taxon>Bacillati</taxon>
        <taxon>Bacillota</taxon>
        <taxon>Tissierellia</taxon>
        <taxon>Tissierellales</taxon>
        <taxon>Peptoniphilaceae</taxon>
        <taxon>Anaerococcus</taxon>
    </lineage>
</organism>